<dbReference type="GO" id="GO:0005886">
    <property type="term" value="C:plasma membrane"/>
    <property type="evidence" value="ECO:0007669"/>
    <property type="project" value="TreeGrafter"/>
</dbReference>
<name>A0A170QBB4_9ZZZZ</name>
<dbReference type="Pfam" id="PF11716">
    <property type="entry name" value="MDMPI_N"/>
    <property type="match status" value="1"/>
</dbReference>
<dbReference type="InterPro" id="IPR024344">
    <property type="entry name" value="MDMPI_metal-binding"/>
</dbReference>
<dbReference type="EMBL" id="FAXA01000458">
    <property type="protein sequence ID" value="CUV03713.1"/>
    <property type="molecule type" value="Genomic_DNA"/>
</dbReference>
<evidence type="ECO:0000313" key="2">
    <source>
        <dbReference type="EMBL" id="CUV03713.1"/>
    </source>
</evidence>
<reference evidence="2" key="1">
    <citation type="submission" date="2015-10" db="EMBL/GenBank/DDBJ databases">
        <authorList>
            <person name="Gilbert D.G."/>
        </authorList>
    </citation>
    <scope>NUCLEOTIDE SEQUENCE</scope>
</reference>
<dbReference type="NCBIfam" id="TIGR03083">
    <property type="entry name" value="maleylpyruvate isomerase family mycothiol-dependent enzyme"/>
    <property type="match status" value="1"/>
</dbReference>
<dbReference type="SUPFAM" id="SSF55718">
    <property type="entry name" value="SCP-like"/>
    <property type="match status" value="1"/>
</dbReference>
<dbReference type="PANTHER" id="PTHR40758:SF1">
    <property type="entry name" value="CONSERVED PROTEIN"/>
    <property type="match status" value="1"/>
</dbReference>
<sequence length="278" mass="29821">MVSTAEGIKLITAETGRLKEYVHDTGPEQWSLDSPCEGWTVGDVIGHLGWAAEFFADAISQGRAGITTAPQGLPEIGTLPLPELPGLIASMAKEYNCSADAQLPDAFASSVDRLTGIFASMEDDDWAKECWSFRALQPASAYVTTRISEIVIHSWDIRFPSDPQAGLSSDCVAVVLDRLTVWLNSIGLADFRPSQTSGHYRFVTTGAAELRKDVVTGDQENRVEDASGEPTATLTCDADVLALLVWGRLKPSEVLADGRLALSAGSGSSDEFAAWLSR</sequence>
<dbReference type="GO" id="GO:0046872">
    <property type="term" value="F:metal ion binding"/>
    <property type="evidence" value="ECO:0007669"/>
    <property type="project" value="InterPro"/>
</dbReference>
<dbReference type="InterPro" id="IPR034660">
    <property type="entry name" value="DinB/YfiT-like"/>
</dbReference>
<dbReference type="PANTHER" id="PTHR40758">
    <property type="entry name" value="CONSERVED PROTEIN"/>
    <property type="match status" value="1"/>
</dbReference>
<accession>A0A170QBB4</accession>
<proteinExistence type="predicted"/>
<dbReference type="Gene3D" id="1.20.120.450">
    <property type="entry name" value="dinb family like domain"/>
    <property type="match status" value="1"/>
</dbReference>
<dbReference type="AlphaFoldDB" id="A0A170QBB4"/>
<protein>
    <recommendedName>
        <fullName evidence="1">Mycothiol-dependent maleylpyruvate isomerase metal-binding domain-containing protein</fullName>
    </recommendedName>
</protein>
<dbReference type="SUPFAM" id="SSF109854">
    <property type="entry name" value="DinB/YfiT-like putative metalloenzymes"/>
    <property type="match status" value="1"/>
</dbReference>
<dbReference type="InterPro" id="IPR036527">
    <property type="entry name" value="SCP2_sterol-bd_dom_sf"/>
</dbReference>
<feature type="domain" description="Mycothiol-dependent maleylpyruvate isomerase metal-binding" evidence="1">
    <location>
        <begin position="13"/>
        <end position="158"/>
    </location>
</feature>
<organism evidence="2">
    <name type="scientific">hydrothermal vent metagenome</name>
    <dbReference type="NCBI Taxonomy" id="652676"/>
    <lineage>
        <taxon>unclassified sequences</taxon>
        <taxon>metagenomes</taxon>
        <taxon>ecological metagenomes</taxon>
    </lineage>
</organism>
<gene>
    <name evidence="2" type="ORF">MGWOODY_Clf2894</name>
</gene>
<dbReference type="InterPro" id="IPR017517">
    <property type="entry name" value="Maleyloyr_isom"/>
</dbReference>
<evidence type="ECO:0000259" key="1">
    <source>
        <dbReference type="Pfam" id="PF11716"/>
    </source>
</evidence>